<dbReference type="Gene3D" id="1.25.40.10">
    <property type="entry name" value="Tetratricopeptide repeat domain"/>
    <property type="match status" value="3"/>
</dbReference>
<sequence length="384" mass="41823">MESCYRCHRPTGIGAENDCACKNAFYCSAKCKTAHAKVHAPVCTVELRKQIDLARKKFGPESCDAADAIARLAEVYDDHDKVHAAETGYVDALRIFGEHKKQERKIALIQSKKANILLRAGRPEEALEDAKQSCKLLTAYHGGDSAKHQDIASCFIIEGEALGALTRYQEALEKLEKAYEMLKGLFGETHELVAGALGSIASVLVSKGKKTSAVKIYEKAIAIQRKTMGEARVGASLLNLGRLYVETGEHEKGMIKLQEGLNIAKSTCGSKSLVTGKFLVNIGWAHTEMGHYNAAHDSLEAAVDLLKGVKGEDHEDVADALYHLSICEMGMKDTFGAKSHVKEAHDILERRKGGEGCDDVKFERVSSASERVCALMEQLEGESG</sequence>
<dbReference type="EMBL" id="HBFX01027024">
    <property type="protein sequence ID" value="CAD8963675.1"/>
    <property type="molecule type" value="Transcribed_RNA"/>
</dbReference>
<dbReference type="PANTHER" id="PTHR45641">
    <property type="entry name" value="TETRATRICOPEPTIDE REPEAT PROTEIN (AFU_ORTHOLOGUE AFUA_6G03870)"/>
    <property type="match status" value="1"/>
</dbReference>
<dbReference type="SUPFAM" id="SSF48452">
    <property type="entry name" value="TPR-like"/>
    <property type="match status" value="2"/>
</dbReference>
<dbReference type="InterPro" id="IPR011990">
    <property type="entry name" value="TPR-like_helical_dom_sf"/>
</dbReference>
<protein>
    <recommendedName>
        <fullName evidence="7">MYND-type domain-containing protein</fullName>
    </recommendedName>
</protein>
<gene>
    <name evidence="10" type="ORF">HAND00432_LOCUS16361</name>
    <name evidence="8" type="ORF">HAND1043_LOCUS15744</name>
    <name evidence="9" type="ORF">HAND1043_LOCUS15745</name>
</gene>
<evidence type="ECO:0000256" key="3">
    <source>
        <dbReference type="ARBA" id="ARBA00022771"/>
    </source>
</evidence>
<dbReference type="EMBL" id="HBFK01025801">
    <property type="protein sequence ID" value="CAD8749248.1"/>
    <property type="molecule type" value="Transcribed_RNA"/>
</dbReference>
<dbReference type="PROSITE" id="PS01360">
    <property type="entry name" value="ZF_MYND_1"/>
    <property type="match status" value="1"/>
</dbReference>
<dbReference type="SMART" id="SM00028">
    <property type="entry name" value="TPR"/>
    <property type="match status" value="7"/>
</dbReference>
<dbReference type="PANTHER" id="PTHR45641:SF19">
    <property type="entry name" value="NEPHROCYSTIN-3"/>
    <property type="match status" value="1"/>
</dbReference>
<evidence type="ECO:0000256" key="6">
    <source>
        <dbReference type="PROSITE-ProRule" id="PRU00134"/>
    </source>
</evidence>
<feature type="domain" description="MYND-type" evidence="7">
    <location>
        <begin position="4"/>
        <end position="43"/>
    </location>
</feature>
<dbReference type="InterPro" id="IPR019734">
    <property type="entry name" value="TPR_rpt"/>
</dbReference>
<organism evidence="10">
    <name type="scientific">Hemiselmis andersenii</name>
    <name type="common">Cryptophyte alga</name>
    <dbReference type="NCBI Taxonomy" id="464988"/>
    <lineage>
        <taxon>Eukaryota</taxon>
        <taxon>Cryptophyceae</taxon>
        <taxon>Cryptomonadales</taxon>
        <taxon>Hemiselmidaceae</taxon>
        <taxon>Hemiselmis</taxon>
    </lineage>
</organism>
<evidence type="ECO:0000256" key="4">
    <source>
        <dbReference type="ARBA" id="ARBA00022803"/>
    </source>
</evidence>
<keyword evidence="2" id="KW-0677">Repeat</keyword>
<evidence type="ECO:0000313" key="10">
    <source>
        <dbReference type="EMBL" id="CAD8963675.1"/>
    </source>
</evidence>
<dbReference type="PROSITE" id="PS50865">
    <property type="entry name" value="ZF_MYND_2"/>
    <property type="match status" value="1"/>
</dbReference>
<name>A0A6U4NML3_HEMAN</name>
<evidence type="ECO:0000259" key="7">
    <source>
        <dbReference type="PROSITE" id="PS50865"/>
    </source>
</evidence>
<evidence type="ECO:0000313" key="8">
    <source>
        <dbReference type="EMBL" id="CAD8749247.1"/>
    </source>
</evidence>
<evidence type="ECO:0000256" key="2">
    <source>
        <dbReference type="ARBA" id="ARBA00022737"/>
    </source>
</evidence>
<keyword evidence="3 6" id="KW-0863">Zinc-finger</keyword>
<keyword evidence="4" id="KW-0802">TPR repeat</keyword>
<dbReference type="EMBL" id="HBFK01025800">
    <property type="protein sequence ID" value="CAD8749247.1"/>
    <property type="molecule type" value="Transcribed_RNA"/>
</dbReference>
<keyword evidence="5" id="KW-0862">Zinc</keyword>
<reference evidence="10" key="1">
    <citation type="submission" date="2021-01" db="EMBL/GenBank/DDBJ databases">
        <authorList>
            <person name="Corre E."/>
            <person name="Pelletier E."/>
            <person name="Niang G."/>
            <person name="Scheremetjew M."/>
            <person name="Finn R."/>
            <person name="Kale V."/>
            <person name="Holt S."/>
            <person name="Cochrane G."/>
            <person name="Meng A."/>
            <person name="Brown T."/>
            <person name="Cohen L."/>
        </authorList>
    </citation>
    <scope>NUCLEOTIDE SEQUENCE</scope>
    <source>
        <strain evidence="8">CCMP441</strain>
        <strain evidence="10">CCMP644</strain>
    </source>
</reference>
<keyword evidence="1" id="KW-0479">Metal-binding</keyword>
<evidence type="ECO:0000313" key="9">
    <source>
        <dbReference type="EMBL" id="CAD8749248.1"/>
    </source>
</evidence>
<dbReference type="AlphaFoldDB" id="A0A6U4NML3"/>
<dbReference type="GO" id="GO:0008270">
    <property type="term" value="F:zinc ion binding"/>
    <property type="evidence" value="ECO:0007669"/>
    <property type="project" value="UniProtKB-KW"/>
</dbReference>
<evidence type="ECO:0000256" key="1">
    <source>
        <dbReference type="ARBA" id="ARBA00022723"/>
    </source>
</evidence>
<dbReference type="InterPro" id="IPR002893">
    <property type="entry name" value="Znf_MYND"/>
</dbReference>
<dbReference type="Gene3D" id="6.10.140.2220">
    <property type="match status" value="1"/>
</dbReference>
<dbReference type="Pfam" id="PF01753">
    <property type="entry name" value="zf-MYND"/>
    <property type="match status" value="1"/>
</dbReference>
<proteinExistence type="predicted"/>
<accession>A0A6U4NML3</accession>
<dbReference type="Pfam" id="PF13424">
    <property type="entry name" value="TPR_12"/>
    <property type="match status" value="2"/>
</dbReference>
<evidence type="ECO:0000256" key="5">
    <source>
        <dbReference type="ARBA" id="ARBA00022833"/>
    </source>
</evidence>